<dbReference type="GO" id="GO:0005634">
    <property type="term" value="C:nucleus"/>
    <property type="evidence" value="ECO:0007669"/>
    <property type="project" value="TreeGrafter"/>
</dbReference>
<dbReference type="SMR" id="A0A232EZX9"/>
<comment type="subcellular location">
    <subcellularLocation>
        <location evidence="1">Midbody</location>
    </subcellularLocation>
</comment>
<feature type="region of interest" description="Disordered" evidence="4">
    <location>
        <begin position="21"/>
        <end position="64"/>
    </location>
</feature>
<evidence type="ECO:0000256" key="4">
    <source>
        <dbReference type="SAM" id="MobiDB-lite"/>
    </source>
</evidence>
<reference evidence="6 7" key="1">
    <citation type="journal article" date="2017" name="Curr. Biol.">
        <title>The Evolution of Venom by Co-option of Single-Copy Genes.</title>
        <authorList>
            <person name="Martinson E.O."/>
            <person name="Mrinalini"/>
            <person name="Kelkar Y.D."/>
            <person name="Chang C.H."/>
            <person name="Werren J.H."/>
        </authorList>
    </citation>
    <scope>NUCLEOTIDE SEQUENCE [LARGE SCALE GENOMIC DNA]</scope>
    <source>
        <strain evidence="6 7">Alberta</strain>
        <tissue evidence="6">Whole body</tissue>
    </source>
</reference>
<dbReference type="GO" id="GO:0003713">
    <property type="term" value="F:transcription coactivator activity"/>
    <property type="evidence" value="ECO:0007669"/>
    <property type="project" value="TreeGrafter"/>
</dbReference>
<evidence type="ECO:0000259" key="5">
    <source>
        <dbReference type="Pfam" id="PF06244"/>
    </source>
</evidence>
<dbReference type="PANTHER" id="PTHR21680:SF0">
    <property type="entry name" value="COILED-COIL DOMAIN-CONTAINING PROTEIN 124"/>
    <property type="match status" value="1"/>
</dbReference>
<accession>A0A232EZX9</accession>
<dbReference type="AlphaFoldDB" id="A0A232EZX9"/>
<dbReference type="PANTHER" id="PTHR21680">
    <property type="entry name" value="COILED-COIL DOMAIN-CONTAINING PROTEIN 124"/>
    <property type="match status" value="1"/>
</dbReference>
<dbReference type="Pfam" id="PF06244">
    <property type="entry name" value="Ccdc124"/>
    <property type="match status" value="1"/>
</dbReference>
<dbReference type="STRING" id="543379.A0A232EZX9"/>
<comment type="similarity">
    <text evidence="2">Belongs to the CCDC124 family.</text>
</comment>
<evidence type="ECO:0000256" key="2">
    <source>
        <dbReference type="ARBA" id="ARBA00008296"/>
    </source>
</evidence>
<dbReference type="InterPro" id="IPR054414">
    <property type="entry name" value="Ccdc124/Oxs1_C"/>
</dbReference>
<feature type="domain" description="Coiled-coil" evidence="5">
    <location>
        <begin position="121"/>
        <end position="202"/>
    </location>
</feature>
<dbReference type="Proteomes" id="UP000215335">
    <property type="component" value="Unassembled WGS sequence"/>
</dbReference>
<organism evidence="6 7">
    <name type="scientific">Trichomalopsis sarcophagae</name>
    <dbReference type="NCBI Taxonomy" id="543379"/>
    <lineage>
        <taxon>Eukaryota</taxon>
        <taxon>Metazoa</taxon>
        <taxon>Ecdysozoa</taxon>
        <taxon>Arthropoda</taxon>
        <taxon>Hexapoda</taxon>
        <taxon>Insecta</taxon>
        <taxon>Pterygota</taxon>
        <taxon>Neoptera</taxon>
        <taxon>Endopterygota</taxon>
        <taxon>Hymenoptera</taxon>
        <taxon>Apocrita</taxon>
        <taxon>Proctotrupomorpha</taxon>
        <taxon>Chalcidoidea</taxon>
        <taxon>Pteromalidae</taxon>
        <taxon>Pteromalinae</taxon>
        <taxon>Trichomalopsis</taxon>
    </lineage>
</organism>
<gene>
    <name evidence="6" type="ORF">TSAR_015932</name>
</gene>
<proteinExistence type="inferred from homology"/>
<protein>
    <recommendedName>
        <fullName evidence="5">Coiled-coil domain-containing protein</fullName>
    </recommendedName>
</protein>
<dbReference type="GO" id="GO:0006366">
    <property type="term" value="P:transcription by RNA polymerase II"/>
    <property type="evidence" value="ECO:0007669"/>
    <property type="project" value="TreeGrafter"/>
</dbReference>
<evidence type="ECO:0000256" key="1">
    <source>
        <dbReference type="ARBA" id="ARBA00004214"/>
    </source>
</evidence>
<evidence type="ECO:0000256" key="3">
    <source>
        <dbReference type="ARBA" id="ARBA00023054"/>
    </source>
</evidence>
<dbReference type="OrthoDB" id="76412at2759"/>
<keyword evidence="7" id="KW-1185">Reference proteome</keyword>
<sequence length="207" mass="23843">MPKKFVGENSKAVVARARKAAAKEAENTRKAQEAEDKAWQDDDKQLQKKKQKQEEMEKKRLQQLQKKEEAKALLEKELSSIKIGGKQPAAKLTRAEIVAATEKRNQVAQKKKEDEKPIEENLNRIVLEGETAHGIDEALSVLSSKDPEIDRHPERRMKAAYLAFEERMMPILKDQNPTLRLSQLKQLLRKEWMKSPENPLNQRIQSS</sequence>
<evidence type="ECO:0000313" key="6">
    <source>
        <dbReference type="EMBL" id="OXU23994.1"/>
    </source>
</evidence>
<dbReference type="GO" id="GO:0030496">
    <property type="term" value="C:midbody"/>
    <property type="evidence" value="ECO:0007669"/>
    <property type="project" value="UniProtKB-SubCell"/>
</dbReference>
<name>A0A232EZX9_9HYME</name>
<comment type="caution">
    <text evidence="6">The sequence shown here is derived from an EMBL/GenBank/DDBJ whole genome shotgun (WGS) entry which is preliminary data.</text>
</comment>
<dbReference type="InterPro" id="IPR010422">
    <property type="entry name" value="Ccdc124/Oxs1"/>
</dbReference>
<evidence type="ECO:0000313" key="7">
    <source>
        <dbReference type="Proteomes" id="UP000215335"/>
    </source>
</evidence>
<dbReference type="EMBL" id="NNAY01001431">
    <property type="protein sequence ID" value="OXU23994.1"/>
    <property type="molecule type" value="Genomic_DNA"/>
</dbReference>
<keyword evidence="3" id="KW-0175">Coiled coil</keyword>